<protein>
    <recommendedName>
        <fullName evidence="4">Tyr recombinase domain-containing protein</fullName>
    </recommendedName>
</protein>
<dbReference type="InterPro" id="IPR011010">
    <property type="entry name" value="DNA_brk_join_enz"/>
</dbReference>
<proteinExistence type="predicted"/>
<keyword evidence="3" id="KW-1185">Reference proteome</keyword>
<sequence>MVHLPHRKAPLTPAILLQFYHHLNVRDSAHLAVWCALLVGFFSFFRTANLVQQSFDKFSSHHTLSRGSITFATSGALLTVTRTKTRQAGDTALVVPVPRIPGSPLCPTAALRLLLDSVSAPAGFPLFTYTTASHHHVCITASSLNASIKYLASLVSLNPQDFSGHSLHRGGATFAFQCGIPSELIKVQGDWRSNAYMLYLTLPLADRLVLSRFISQHIQLL</sequence>
<evidence type="ECO:0000313" key="2">
    <source>
        <dbReference type="EMBL" id="CAH3163350.1"/>
    </source>
</evidence>
<evidence type="ECO:0000256" key="1">
    <source>
        <dbReference type="ARBA" id="ARBA00023172"/>
    </source>
</evidence>
<gene>
    <name evidence="2" type="ORF">PLOB_00005757</name>
</gene>
<evidence type="ECO:0008006" key="4">
    <source>
        <dbReference type="Google" id="ProtNLM"/>
    </source>
</evidence>
<dbReference type="Proteomes" id="UP001159405">
    <property type="component" value="Unassembled WGS sequence"/>
</dbReference>
<dbReference type="Gene3D" id="1.10.443.10">
    <property type="entry name" value="Intergrase catalytic core"/>
    <property type="match status" value="1"/>
</dbReference>
<comment type="caution">
    <text evidence="2">The sequence shown here is derived from an EMBL/GenBank/DDBJ whole genome shotgun (WGS) entry which is preliminary data.</text>
</comment>
<name>A0ABN8QJZ6_9CNID</name>
<organism evidence="2 3">
    <name type="scientific">Porites lobata</name>
    <dbReference type="NCBI Taxonomy" id="104759"/>
    <lineage>
        <taxon>Eukaryota</taxon>
        <taxon>Metazoa</taxon>
        <taxon>Cnidaria</taxon>
        <taxon>Anthozoa</taxon>
        <taxon>Hexacorallia</taxon>
        <taxon>Scleractinia</taxon>
        <taxon>Fungiina</taxon>
        <taxon>Poritidae</taxon>
        <taxon>Porites</taxon>
    </lineage>
</organism>
<dbReference type="PANTHER" id="PTHR34605">
    <property type="entry name" value="PHAGE_INTEGRASE DOMAIN-CONTAINING PROTEIN"/>
    <property type="match status" value="1"/>
</dbReference>
<dbReference type="PANTHER" id="PTHR34605:SF5">
    <property type="entry name" value="INTEGRASE_RECOMBINASE XERD HOMOLOG"/>
    <property type="match status" value="1"/>
</dbReference>
<dbReference type="InterPro" id="IPR052925">
    <property type="entry name" value="Phage_Integrase-like_Recomb"/>
</dbReference>
<dbReference type="EMBL" id="CALNXK010000126">
    <property type="protein sequence ID" value="CAH3163350.1"/>
    <property type="molecule type" value="Genomic_DNA"/>
</dbReference>
<keyword evidence="1" id="KW-0233">DNA recombination</keyword>
<accession>A0ABN8QJZ6</accession>
<evidence type="ECO:0000313" key="3">
    <source>
        <dbReference type="Proteomes" id="UP001159405"/>
    </source>
</evidence>
<dbReference type="InterPro" id="IPR013762">
    <property type="entry name" value="Integrase-like_cat_sf"/>
</dbReference>
<dbReference type="SUPFAM" id="SSF56349">
    <property type="entry name" value="DNA breaking-rejoining enzymes"/>
    <property type="match status" value="1"/>
</dbReference>
<reference evidence="2 3" key="1">
    <citation type="submission" date="2022-05" db="EMBL/GenBank/DDBJ databases">
        <authorList>
            <consortium name="Genoscope - CEA"/>
            <person name="William W."/>
        </authorList>
    </citation>
    <scope>NUCLEOTIDE SEQUENCE [LARGE SCALE GENOMIC DNA]</scope>
</reference>